<feature type="compositionally biased region" description="Basic and acidic residues" evidence="2">
    <location>
        <begin position="1308"/>
        <end position="1325"/>
    </location>
</feature>
<feature type="compositionally biased region" description="Basic and acidic residues" evidence="2">
    <location>
        <begin position="2160"/>
        <end position="2173"/>
    </location>
</feature>
<dbReference type="Proteomes" id="UP000515160">
    <property type="component" value="Chromosome 3"/>
</dbReference>
<feature type="compositionally biased region" description="Basic and acidic residues" evidence="2">
    <location>
        <begin position="1061"/>
        <end position="1105"/>
    </location>
</feature>
<evidence type="ECO:0000256" key="3">
    <source>
        <dbReference type="SAM" id="Phobius"/>
    </source>
</evidence>
<feature type="compositionally biased region" description="Pro residues" evidence="2">
    <location>
        <begin position="1691"/>
        <end position="1702"/>
    </location>
</feature>
<feature type="region of interest" description="Disordered" evidence="2">
    <location>
        <begin position="347"/>
        <end position="377"/>
    </location>
</feature>
<feature type="compositionally biased region" description="Polar residues" evidence="2">
    <location>
        <begin position="130"/>
        <end position="152"/>
    </location>
</feature>
<dbReference type="GeneID" id="117572017"/>
<feature type="compositionally biased region" description="Basic and acidic residues" evidence="2">
    <location>
        <begin position="1909"/>
        <end position="1923"/>
    </location>
</feature>
<feature type="region of interest" description="Disordered" evidence="2">
    <location>
        <begin position="1864"/>
        <end position="2019"/>
    </location>
</feature>
<feature type="compositionally biased region" description="Low complexity" evidence="2">
    <location>
        <begin position="735"/>
        <end position="758"/>
    </location>
</feature>
<keyword evidence="4" id="KW-1185">Reference proteome</keyword>
<feature type="compositionally biased region" description="Low complexity" evidence="2">
    <location>
        <begin position="825"/>
        <end position="846"/>
    </location>
</feature>
<feature type="region of interest" description="Disordered" evidence="2">
    <location>
        <begin position="806"/>
        <end position="1271"/>
    </location>
</feature>
<feature type="region of interest" description="Disordered" evidence="2">
    <location>
        <begin position="1654"/>
        <end position="1732"/>
    </location>
</feature>
<protein>
    <submittedName>
        <fullName evidence="5">Uncharacterized protein LOC117572017 isoform X1</fullName>
    </submittedName>
</protein>
<feature type="region of interest" description="Disordered" evidence="2">
    <location>
        <begin position="1411"/>
        <end position="1488"/>
    </location>
</feature>
<feature type="compositionally biased region" description="Acidic residues" evidence="2">
    <location>
        <begin position="497"/>
        <end position="506"/>
    </location>
</feature>
<feature type="region of interest" description="Disordered" evidence="2">
    <location>
        <begin position="679"/>
        <end position="768"/>
    </location>
</feature>
<accession>A0A6P8YZS7</accession>
<feature type="compositionally biased region" description="Basic and acidic residues" evidence="2">
    <location>
        <begin position="923"/>
        <end position="932"/>
    </location>
</feature>
<sequence>MESNNNNNNNGNGKRGKKGRKARNAASQHHPWDEGAANGEAAAASVTPTATTMRRSVLTGAALTRFLVCMAPVIVSLPGAGTGPTEQPTILLINGINDDPQQQQQQQQQQEQEKQKQFAKTALKLELDNNNESESASSLPNPTQSHVPTTPGGSHLLDLESHLIEDVNAEQSGVGIKELPPIEQELQQGTSKVEADGAAHVIEVEPAGAKTKQPVETLAPSHQIAEVDETATKTTTTTAAEVEVDVDVEAEVAEQVRQTAEQLVNEIERELIESLSKDVEQAKAEQDKQLKGELNELNSLTKQVDAQLNELTSILKSKPQSDIIVEQLNWEPKPKVELKLVEVPLPKSEEEEQERKEFIDSLPQIEQDRLSTDTDADAKRLSADCKREYYQSLKKYLLQGSQDKPPVPLQTYRWEDLRRAKDRGGYPWTHLYKRPLGPDEEPEIVLLLRKSQELRFKSESPKSLKKVRYDEQVLVKETERYIQDLSEDEIPTHTDDSSDESSDSDSDSERDQHNEDAISECISCVSDSVLAVGGRAKPRKTNRLAQIRDIIRRRRSGRTQDDAQSLPGNSANPSRQNSLHELAPPPGALVPTPGSTEKPPKKSKQSFDIMKKLKSLAERQKKRLNIKRITLKKDDKIVLGEQQKIMKLKASPKSKRGEIPHFIEKQDSDDILELVEYDESPCRKRNKEEDQEELPSTSAASVPQPDEIIELPVEQTKTEASTPALEVTEPDAEPVVTAESAADVEVASEPVEQSSEVESPPKKTPRLRREHVYEEIGQGEPQPLMELDSLKKSLMRQDNLAADDIAAAKPVPLDRMGSSEEDQVAAAAAEKANSSLLAPISSIDSTSSDEDRARLAQLSPVVEESDEPTEVSELRPVLKKEASPAPSDKKVTFSHVEDEAEPHREDVDLPEEVLEAATNAAKSKSDSDHDYEPVGVSPAQEMDTLPATTSAQNGSSLQQQPPSQPMDIDIDIDFSSTGTTPRTESRTDYEIHTSQVDSSALEELPLQPENRKKSFMASAQDRTKKMQDGIRNQAGKLRTKLRTQQKPKPVSGSPKAKERRRFAPEFSKIKMPEIKRPDMSKFKDLKRPEFTKFNKPDMSKFKLPEKFSTLKLRRSKSFKENETEMPEESTESPATTADAAPAPQKKKFEFNFGTYPRAFRKKKPVEEPLPPMESSLGTERQSLSVIPSTETQPSQTSTSSPQGDRGPGPVRSRWADKFSDVSYNDSEGSRYRRYGSELESFDRESSLERRMKEDLEEDTASEAVPQTDMGILGGVADSKQFAEFDEENRAIHEISSQRTREFKRRPMVHQDSDLRSEDSRDAEGWTEKDIQKNKLLRKAELDAEASYYKYHDRQDAQSTASSGKKVVMEQIDDDEFFLRKRGISEDNIQLRQYISDAIREGYEVPNALQHVGYSYDVPPPKPRRLHRNYRPDFEDSQEFQRSEYGDDLSMSQNGSDFLPKRPLRKARSRSKYSIEGSQDIPMADGSSSIQYFDDDEEYLRPPMHEQQQQQAVVDPQEAVNNLKFADGIASEVSPPQSQPRPQAPRRQKKRTREEKSQEKDADSFINGFGGRSVSNTFLQPQEDVIVYRTEHEYHHHIPLATPDRFTDATSARTERSEDERTSRGAESLSLDAHRAESKEKFVIDMLESDGYAVVRKEPVPKPTPPARRKKFARSPGERFATLPSIRGSRGSPPPARPPPPEQYTPSEDSPLVPRRRSAGNLEELPSSHIHSTTAQVLLKSNYATLPAALPSRQQLQEEEDDYEEPGELLRPDSPRLNLQSGEVINKMKFRPLPPPPRPPRERRSARGGTLESYEDSERIASSSNADSMDQGEFEVEVSTQTDPLPDDFVCEEFEITDDMKVIEPRRSLGSGGKTTLEDLLRSVQSQEPDEVDGARVLTEDEQLAKGLARFRDANQRSMSERSRASSQADRSKSLSRPQTPSSAVIIERRVPTPSLSTGEADDTVQASLIVRPISTADLEDDELRREEEELRREGLLSDSSVQSKSDVETAGEEEEHGEIAFSDYAASSADLDAAVEQLQQAHLESDYDSKLEDDEVERTLRDSEYEEDEETGKYSDQYDEEDTKENQERIDQELDEALEKELQEEMEKMLKEYRKTEVIEEQPLSETELQQSEGEQAPSEVEQALSEVEQAPSEVEQLSEVDHPLSEVEHTLSEVEQAPSEVEHPLSEDEHTLPTVESPQAVEEPIITKAVSSEPIEAEVRLKFVATLPTEPAIDYSQTEEEVEATPLPPPRRKSTTVLEPTSSHTLTIAEQISREVTPVQSLQSAPADQEAQLPSHLKELEVERLRVHALQAGQIQVSQLHGAQISADELACKSGQLVVQNIELPPGFIDDIVERVKEQRPSLLTTETQTSRQPSSEPATSDVEPPVKPPRQVKGMESSQTAVSQSNLDEQTQTEAALLPLPPPPAVYPSVEYLQSLAPLAFYNLQRSGEAEQAEAAAAAAAPTRASSIERKQPHKCRRRHVQEHLDSGDSEFEEQLVERPRSRSRRSRTRSATQPLEEYDEDQPKTVVQAGRQFISACSLELVSIINQLTNFVRGDTMEPAQQHQQPRNISALMMLFILITFGVLVFLLTGRQVHTHHWDYFNPPGNEGRQT</sequence>
<feature type="compositionally biased region" description="Polar residues" evidence="2">
    <location>
        <begin position="1924"/>
        <end position="1942"/>
    </location>
</feature>
<feature type="compositionally biased region" description="Low complexity" evidence="2">
    <location>
        <begin position="1187"/>
        <end position="1202"/>
    </location>
</feature>
<keyword evidence="1" id="KW-0175">Coiled coil</keyword>
<feature type="compositionally biased region" description="Acidic residues" evidence="2">
    <location>
        <begin position="1756"/>
        <end position="1766"/>
    </location>
</feature>
<feature type="compositionally biased region" description="Basic and acidic residues" evidence="2">
    <location>
        <begin position="1227"/>
        <end position="1253"/>
    </location>
</feature>
<gene>
    <name evidence="5" type="primary">LOC117572017</name>
</gene>
<proteinExistence type="predicted"/>
<organism evidence="4 5">
    <name type="scientific">Drosophila albomicans</name>
    <name type="common">Fruit fly</name>
    <dbReference type="NCBI Taxonomy" id="7291"/>
    <lineage>
        <taxon>Eukaryota</taxon>
        <taxon>Metazoa</taxon>
        <taxon>Ecdysozoa</taxon>
        <taxon>Arthropoda</taxon>
        <taxon>Hexapoda</taxon>
        <taxon>Insecta</taxon>
        <taxon>Pterygota</taxon>
        <taxon>Neoptera</taxon>
        <taxon>Endopterygota</taxon>
        <taxon>Diptera</taxon>
        <taxon>Brachycera</taxon>
        <taxon>Muscomorpha</taxon>
        <taxon>Ephydroidea</taxon>
        <taxon>Drosophilidae</taxon>
        <taxon>Drosophila</taxon>
    </lineage>
</organism>
<keyword evidence="3" id="KW-0472">Membrane</keyword>
<feature type="region of interest" description="Disordered" evidence="2">
    <location>
        <begin position="99"/>
        <end position="118"/>
    </location>
</feature>
<feature type="region of interest" description="Disordered" evidence="2">
    <location>
        <begin position="1748"/>
        <end position="1846"/>
    </location>
</feature>
<feature type="compositionally biased region" description="Polar residues" evidence="2">
    <location>
        <begin position="1175"/>
        <end position="1186"/>
    </location>
</feature>
<feature type="coiled-coil region" evidence="1">
    <location>
        <begin position="250"/>
        <end position="310"/>
    </location>
</feature>
<feature type="compositionally biased region" description="Basic and acidic residues" evidence="2">
    <location>
        <begin position="1612"/>
        <end position="1623"/>
    </location>
</feature>
<feature type="compositionally biased region" description="Basic and acidic residues" evidence="2">
    <location>
        <begin position="2181"/>
        <end position="2192"/>
    </location>
</feature>
<keyword evidence="3" id="KW-0812">Transmembrane</keyword>
<feature type="compositionally biased region" description="Basic and acidic residues" evidence="2">
    <location>
        <begin position="1551"/>
        <end position="1562"/>
    </location>
</feature>
<feature type="region of interest" description="Disordered" evidence="2">
    <location>
        <begin position="2455"/>
        <end position="2526"/>
    </location>
</feature>
<feature type="compositionally biased region" description="Low complexity" evidence="2">
    <location>
        <begin position="1131"/>
        <end position="1143"/>
    </location>
</feature>
<feature type="region of interest" description="Disordered" evidence="2">
    <location>
        <begin position="1598"/>
        <end position="1634"/>
    </location>
</feature>
<keyword evidence="3" id="KW-1133">Transmembrane helix</keyword>
<dbReference type="OrthoDB" id="6782661at2759"/>
<feature type="compositionally biased region" description="Polar residues" evidence="2">
    <location>
        <begin position="562"/>
        <end position="579"/>
    </location>
</feature>
<feature type="region of interest" description="Disordered" evidence="2">
    <location>
        <begin position="2033"/>
        <end position="2088"/>
    </location>
</feature>
<feature type="compositionally biased region" description="Low complexity" evidence="2">
    <location>
        <begin position="101"/>
        <end position="110"/>
    </location>
</feature>
<feature type="region of interest" description="Disordered" evidence="2">
    <location>
        <begin position="535"/>
        <end position="608"/>
    </location>
</feature>
<feature type="region of interest" description="Disordered" evidence="2">
    <location>
        <begin position="2117"/>
        <end position="2201"/>
    </location>
</feature>
<feature type="compositionally biased region" description="Basic residues" evidence="2">
    <location>
        <begin position="1461"/>
        <end position="1470"/>
    </location>
</feature>
<feature type="region of interest" description="Disordered" evidence="2">
    <location>
        <begin position="1287"/>
        <end position="1325"/>
    </location>
</feature>
<feature type="region of interest" description="Disordered" evidence="2">
    <location>
        <begin position="2361"/>
        <end position="2413"/>
    </location>
</feature>
<feature type="compositionally biased region" description="Basic and acidic residues" evidence="2">
    <location>
        <begin position="366"/>
        <end position="377"/>
    </location>
</feature>
<feature type="transmembrane region" description="Helical" evidence="3">
    <location>
        <begin position="2572"/>
        <end position="2591"/>
    </location>
</feature>
<evidence type="ECO:0000256" key="2">
    <source>
        <dbReference type="SAM" id="MobiDB-lite"/>
    </source>
</evidence>
<reference evidence="5" key="1">
    <citation type="submission" date="2025-08" db="UniProtKB">
        <authorList>
            <consortium name="RefSeq"/>
        </authorList>
    </citation>
    <scope>IDENTIFICATION</scope>
    <source>
        <strain evidence="5">15112-1751.03</strain>
        <tissue evidence="5">Whole Adult</tissue>
    </source>
</reference>
<feature type="compositionally biased region" description="Basic and acidic residues" evidence="2">
    <location>
        <begin position="1982"/>
        <end position="1995"/>
    </location>
</feature>
<feature type="region of interest" description="Disordered" evidence="2">
    <location>
        <begin position="1529"/>
        <end position="1575"/>
    </location>
</feature>
<feature type="region of interest" description="Disordered" evidence="2">
    <location>
        <begin position="1"/>
        <end position="48"/>
    </location>
</feature>
<feature type="compositionally biased region" description="Polar residues" evidence="2">
    <location>
        <begin position="2398"/>
        <end position="2413"/>
    </location>
</feature>
<feature type="region of interest" description="Disordered" evidence="2">
    <location>
        <begin position="481"/>
        <end position="514"/>
    </location>
</feature>
<feature type="compositionally biased region" description="Polar residues" evidence="2">
    <location>
        <begin position="2124"/>
        <end position="2134"/>
    </location>
</feature>
<feature type="compositionally biased region" description="Low complexity" evidence="2">
    <location>
        <begin position="1"/>
        <end position="12"/>
    </location>
</feature>
<evidence type="ECO:0000313" key="4">
    <source>
        <dbReference type="Proteomes" id="UP000515160"/>
    </source>
</evidence>
<feature type="compositionally biased region" description="Low complexity" evidence="2">
    <location>
        <begin position="34"/>
        <end position="48"/>
    </location>
</feature>
<feature type="compositionally biased region" description="Basic residues" evidence="2">
    <location>
        <begin position="14"/>
        <end position="23"/>
    </location>
</feature>
<dbReference type="RefSeq" id="XP_034110447.1">
    <property type="nucleotide sequence ID" value="XM_034254556.2"/>
</dbReference>
<feature type="region of interest" description="Disordered" evidence="2">
    <location>
        <begin position="2238"/>
        <end position="2262"/>
    </location>
</feature>
<feature type="compositionally biased region" description="Basic and acidic residues" evidence="2">
    <location>
        <begin position="1429"/>
        <end position="1444"/>
    </location>
</feature>
<feature type="region of interest" description="Disordered" evidence="2">
    <location>
        <begin position="130"/>
        <end position="153"/>
    </location>
</feature>
<feature type="compositionally biased region" description="Basic and acidic residues" evidence="2">
    <location>
        <begin position="872"/>
        <end position="907"/>
    </location>
</feature>
<feature type="compositionally biased region" description="Basic residues" evidence="2">
    <location>
        <begin position="2474"/>
        <end position="2483"/>
    </location>
</feature>
<evidence type="ECO:0000256" key="1">
    <source>
        <dbReference type="SAM" id="Coils"/>
    </source>
</evidence>
<name>A0A6P8YZS7_DROAB</name>
<evidence type="ECO:0000313" key="5">
    <source>
        <dbReference type="RefSeq" id="XP_034110447.1"/>
    </source>
</evidence>
<feature type="compositionally biased region" description="Polar residues" evidence="2">
    <location>
        <begin position="2363"/>
        <end position="2380"/>
    </location>
</feature>